<reference evidence="2" key="1">
    <citation type="submission" date="2016-10" db="EMBL/GenBank/DDBJ databases">
        <authorList>
            <person name="Varghese N."/>
            <person name="Submissions S."/>
        </authorList>
    </citation>
    <scope>NUCLEOTIDE SEQUENCE [LARGE SCALE GENOMIC DNA]</scope>
    <source>
        <strain evidence="2">DSM 26348</strain>
    </source>
</reference>
<proteinExistence type="predicted"/>
<keyword evidence="2" id="KW-1185">Reference proteome</keyword>
<dbReference type="AlphaFoldDB" id="A0A1I3KCP3"/>
<accession>A0A1I3KCP3</accession>
<organism evidence="1 2">
    <name type="scientific">Planctomicrobium piriforme</name>
    <dbReference type="NCBI Taxonomy" id="1576369"/>
    <lineage>
        <taxon>Bacteria</taxon>
        <taxon>Pseudomonadati</taxon>
        <taxon>Planctomycetota</taxon>
        <taxon>Planctomycetia</taxon>
        <taxon>Planctomycetales</taxon>
        <taxon>Planctomycetaceae</taxon>
        <taxon>Planctomicrobium</taxon>
    </lineage>
</organism>
<sequence length="121" mass="13995">MIQKELLPCLKGTASRRYRDARSVNGIVNPALGNTEFAEWYEGASVDEAQKAKDCIEIPDPKRLRQLIQKPAPRNLRSLTVRELRSHCRELGIRVPRDANKMWCWSKLEKRGYDLDEIMAN</sequence>
<name>A0A1I3KCP3_9PLAN</name>
<evidence type="ECO:0000313" key="2">
    <source>
        <dbReference type="Proteomes" id="UP000199518"/>
    </source>
</evidence>
<evidence type="ECO:0000313" key="1">
    <source>
        <dbReference type="EMBL" id="SFI70286.1"/>
    </source>
</evidence>
<gene>
    <name evidence="1" type="ORF">SAMN05421753_111191</name>
</gene>
<dbReference type="RefSeq" id="WP_139228499.1">
    <property type="nucleotide sequence ID" value="NZ_FOQD01000011.1"/>
</dbReference>
<dbReference type="Proteomes" id="UP000199518">
    <property type="component" value="Unassembled WGS sequence"/>
</dbReference>
<dbReference type="EMBL" id="FOQD01000011">
    <property type="protein sequence ID" value="SFI70286.1"/>
    <property type="molecule type" value="Genomic_DNA"/>
</dbReference>
<protein>
    <submittedName>
        <fullName evidence="1">Uncharacterized protein</fullName>
    </submittedName>
</protein>